<dbReference type="AlphaFoldDB" id="A0A0F9Q5X1"/>
<reference evidence="1" key="1">
    <citation type="journal article" date="2015" name="Nature">
        <title>Complex archaea that bridge the gap between prokaryotes and eukaryotes.</title>
        <authorList>
            <person name="Spang A."/>
            <person name="Saw J.H."/>
            <person name="Jorgensen S.L."/>
            <person name="Zaremba-Niedzwiedzka K."/>
            <person name="Martijn J."/>
            <person name="Lind A.E."/>
            <person name="van Eijk R."/>
            <person name="Schleper C."/>
            <person name="Guy L."/>
            <person name="Ettema T.J."/>
        </authorList>
    </citation>
    <scope>NUCLEOTIDE SEQUENCE</scope>
</reference>
<sequence length="59" mass="6774">MGILENVYLKWYYTLPTIKQSVGILDKYGKGIIGHIDFCGECCVVWVSYKTVCKAFSYK</sequence>
<protein>
    <submittedName>
        <fullName evidence="1">Uncharacterized protein</fullName>
    </submittedName>
</protein>
<accession>A0A0F9Q5X1</accession>
<name>A0A0F9Q5X1_9ZZZZ</name>
<dbReference type="EMBL" id="LAZR01002259">
    <property type="protein sequence ID" value="KKN32332.1"/>
    <property type="molecule type" value="Genomic_DNA"/>
</dbReference>
<organism evidence="1">
    <name type="scientific">marine sediment metagenome</name>
    <dbReference type="NCBI Taxonomy" id="412755"/>
    <lineage>
        <taxon>unclassified sequences</taxon>
        <taxon>metagenomes</taxon>
        <taxon>ecological metagenomes</taxon>
    </lineage>
</organism>
<gene>
    <name evidence="1" type="ORF">LCGC14_0814810</name>
</gene>
<comment type="caution">
    <text evidence="1">The sequence shown here is derived from an EMBL/GenBank/DDBJ whole genome shotgun (WGS) entry which is preliminary data.</text>
</comment>
<proteinExistence type="predicted"/>
<evidence type="ECO:0000313" key="1">
    <source>
        <dbReference type="EMBL" id="KKN32332.1"/>
    </source>
</evidence>